<dbReference type="Gene3D" id="3.40.50.300">
    <property type="entry name" value="P-loop containing nucleotide triphosphate hydrolases"/>
    <property type="match status" value="1"/>
</dbReference>
<keyword evidence="1" id="KW-0472">Membrane</keyword>
<dbReference type="EMBL" id="MN740042">
    <property type="protein sequence ID" value="QHT85514.1"/>
    <property type="molecule type" value="Genomic_DNA"/>
</dbReference>
<dbReference type="SUPFAM" id="SSF52540">
    <property type="entry name" value="P-loop containing nucleoside triphosphate hydrolases"/>
    <property type="match status" value="1"/>
</dbReference>
<organism evidence="3">
    <name type="scientific">viral metagenome</name>
    <dbReference type="NCBI Taxonomy" id="1070528"/>
    <lineage>
        <taxon>unclassified sequences</taxon>
        <taxon>metagenomes</taxon>
        <taxon>organismal metagenomes</taxon>
    </lineage>
</organism>
<proteinExistence type="predicted"/>
<dbReference type="AlphaFoldDB" id="A0A6C0HY53"/>
<keyword evidence="1" id="KW-1133">Transmembrane helix</keyword>
<dbReference type="GO" id="GO:0019136">
    <property type="term" value="F:deoxynucleoside kinase activity"/>
    <property type="evidence" value="ECO:0007669"/>
    <property type="project" value="TreeGrafter"/>
</dbReference>
<dbReference type="Pfam" id="PF01712">
    <property type="entry name" value="dNK"/>
    <property type="match status" value="1"/>
</dbReference>
<dbReference type="GO" id="GO:0005737">
    <property type="term" value="C:cytoplasm"/>
    <property type="evidence" value="ECO:0007669"/>
    <property type="project" value="TreeGrafter"/>
</dbReference>
<protein>
    <recommendedName>
        <fullName evidence="2">Deoxynucleoside kinase domain-containing protein</fullName>
    </recommendedName>
</protein>
<name>A0A6C0HY53_9ZZZZ</name>
<feature type="transmembrane region" description="Helical" evidence="1">
    <location>
        <begin position="219"/>
        <end position="236"/>
    </location>
</feature>
<reference evidence="3" key="1">
    <citation type="journal article" date="2020" name="Nature">
        <title>Giant virus diversity and host interactions through global metagenomics.</title>
        <authorList>
            <person name="Schulz F."/>
            <person name="Roux S."/>
            <person name="Paez-Espino D."/>
            <person name="Jungbluth S."/>
            <person name="Walsh D.A."/>
            <person name="Denef V.J."/>
            <person name="McMahon K.D."/>
            <person name="Konstantinidis K.T."/>
            <person name="Eloe-Fadrosh E.A."/>
            <person name="Kyrpides N.C."/>
            <person name="Woyke T."/>
        </authorList>
    </citation>
    <scope>NUCLEOTIDE SEQUENCE</scope>
    <source>
        <strain evidence="3">GVMAG-M-3300023184-17</strain>
    </source>
</reference>
<accession>A0A6C0HY53</accession>
<evidence type="ECO:0000256" key="1">
    <source>
        <dbReference type="SAM" id="Phobius"/>
    </source>
</evidence>
<keyword evidence="1" id="KW-0812">Transmembrane</keyword>
<dbReference type="InterPro" id="IPR027417">
    <property type="entry name" value="P-loop_NTPase"/>
</dbReference>
<dbReference type="PANTHER" id="PTHR10513:SF35">
    <property type="entry name" value="DEOXYADENOSINE KINASE"/>
    <property type="match status" value="1"/>
</dbReference>
<dbReference type="InterPro" id="IPR050566">
    <property type="entry name" value="Deoxyribonucleoside_kinase"/>
</dbReference>
<feature type="domain" description="Deoxynucleoside kinase" evidence="2">
    <location>
        <begin position="3"/>
        <end position="182"/>
    </location>
</feature>
<sequence>MLFSMEGNIGSGKSTLISALKKEYAEIAGLPVVFVDEPVTQWEAIKSEDGKNMIELFYGNPARYSFAFQMMAYISRLAMLQEAIRENPKAIIITERCLLTDYHIFAKLLYENKSMLQEEYEIYKTWFHSFQDIHVDGIIYVRTDASVAFERCKLRSRPGETIDEAYLKQCHEKHEEWIQEEYDLIIDNNITEQEEALWMIHDYISDVVWEHKDPEPYDYTLMYIIVVWILINILSFQKSNLFHSRLYRI</sequence>
<evidence type="ECO:0000259" key="2">
    <source>
        <dbReference type="Pfam" id="PF01712"/>
    </source>
</evidence>
<dbReference type="PANTHER" id="PTHR10513">
    <property type="entry name" value="DEOXYNUCLEOSIDE KINASE"/>
    <property type="match status" value="1"/>
</dbReference>
<evidence type="ECO:0000313" key="3">
    <source>
        <dbReference type="EMBL" id="QHT85514.1"/>
    </source>
</evidence>
<dbReference type="InterPro" id="IPR031314">
    <property type="entry name" value="DNK_dom"/>
</dbReference>